<gene>
    <name evidence="1" type="ORF">E3P90_03007</name>
</gene>
<protein>
    <submittedName>
        <fullName evidence="1">Uncharacterized protein</fullName>
    </submittedName>
</protein>
<organism evidence="1 2">
    <name type="scientific">Wallemia ichthyophaga</name>
    <dbReference type="NCBI Taxonomy" id="245174"/>
    <lineage>
        <taxon>Eukaryota</taxon>
        <taxon>Fungi</taxon>
        <taxon>Dikarya</taxon>
        <taxon>Basidiomycota</taxon>
        <taxon>Wallemiomycotina</taxon>
        <taxon>Wallemiomycetes</taxon>
        <taxon>Wallemiales</taxon>
        <taxon>Wallemiaceae</taxon>
        <taxon>Wallemia</taxon>
    </lineage>
</organism>
<sequence>MTRTRKIDGVRSLLSHPALQCAPKSRPVYQLNQLNRVNNPYLSMLATPLRWCAVSKYKYPSALLLRFRVVQGVLQLRDKASTNNSNSLGKGMSVLCRRSALECMLNDKLWMRLSRNASVPSHFVHAVQSQLVDGVVAELDGILRKLRSNCVEPDQSFQSDHPAWLMQRQTIATTNTTLFVGFYITLASTPTHTVPFSRLTQGTCSSPIYTFSDKYADKHQLNAIRYRLSKLEEQLRRRGCNTGQNTSDTFAFGFGRVSDAHLSIDLTPLAVALWRCRMWHEDELVLEGFGLNSGDIRVIR</sequence>
<dbReference type="AlphaFoldDB" id="A0A4T0I0R2"/>
<name>A0A4T0I0R2_WALIC</name>
<evidence type="ECO:0000313" key="1">
    <source>
        <dbReference type="EMBL" id="TIB10056.1"/>
    </source>
</evidence>
<reference evidence="1 2" key="1">
    <citation type="submission" date="2019-03" db="EMBL/GenBank/DDBJ databases">
        <title>Sequencing 23 genomes of Wallemia ichthyophaga.</title>
        <authorList>
            <person name="Gostincar C."/>
        </authorList>
    </citation>
    <scope>NUCLEOTIDE SEQUENCE [LARGE SCALE GENOMIC DNA]</scope>
    <source>
        <strain evidence="1 2">EXF-8621</strain>
    </source>
</reference>
<evidence type="ECO:0000313" key="2">
    <source>
        <dbReference type="Proteomes" id="UP000306954"/>
    </source>
</evidence>
<comment type="caution">
    <text evidence="1">The sequence shown here is derived from an EMBL/GenBank/DDBJ whole genome shotgun (WGS) entry which is preliminary data.</text>
</comment>
<dbReference type="EMBL" id="SPOF01000034">
    <property type="protein sequence ID" value="TIB10056.1"/>
    <property type="molecule type" value="Genomic_DNA"/>
</dbReference>
<accession>A0A4T0I0R2</accession>
<proteinExistence type="predicted"/>
<dbReference type="Proteomes" id="UP000306954">
    <property type="component" value="Unassembled WGS sequence"/>
</dbReference>